<dbReference type="EMBL" id="FOCL01000012">
    <property type="protein sequence ID" value="SEO75339.1"/>
    <property type="molecule type" value="Genomic_DNA"/>
</dbReference>
<proteinExistence type="predicted"/>
<dbReference type="InterPro" id="IPR052897">
    <property type="entry name" value="Sec-Metab_Biosynth_Hydrolase"/>
</dbReference>
<dbReference type="PANTHER" id="PTHR37017">
    <property type="entry name" value="AB HYDROLASE-1 DOMAIN-CONTAINING PROTEIN-RELATED"/>
    <property type="match status" value="1"/>
</dbReference>
<dbReference type="SUPFAM" id="SSF53474">
    <property type="entry name" value="alpha/beta-Hydrolases"/>
    <property type="match status" value="1"/>
</dbReference>
<reference evidence="3" key="1">
    <citation type="submission" date="2016-10" db="EMBL/GenBank/DDBJ databases">
        <authorList>
            <person name="Varghese N."/>
            <person name="Submissions S."/>
        </authorList>
    </citation>
    <scope>NUCLEOTIDE SEQUENCE [LARGE SCALE GENOMIC DNA]</scope>
    <source>
        <strain evidence="3">Gh-48</strain>
    </source>
</reference>
<dbReference type="InterPro" id="IPR000073">
    <property type="entry name" value="AB_hydrolase_1"/>
</dbReference>
<evidence type="ECO:0000313" key="2">
    <source>
        <dbReference type="EMBL" id="SEO75339.1"/>
    </source>
</evidence>
<evidence type="ECO:0000313" key="3">
    <source>
        <dbReference type="Proteomes" id="UP000198942"/>
    </source>
</evidence>
<dbReference type="Proteomes" id="UP000198942">
    <property type="component" value="Unassembled WGS sequence"/>
</dbReference>
<dbReference type="PANTHER" id="PTHR37017:SF11">
    <property type="entry name" value="ESTERASE_LIPASE_THIOESTERASE DOMAIN-CONTAINING PROTEIN"/>
    <property type="match status" value="1"/>
</dbReference>
<dbReference type="InterPro" id="IPR029058">
    <property type="entry name" value="AB_hydrolase_fold"/>
</dbReference>
<dbReference type="STRING" id="551995.SAMN05192574_11253"/>
<sequence>MVCCFGMSFGIMLSTVLFMKLKLQQKMNTKFTTRRLKTFLTAVVILLGGLFAFIPNVNAQGTPVKNIVLVHGAFADGSGFQAVYKILTKKGYNVTVVQNPLTSLKDDVDAANRILDKQDGPTVLVGHSYGGTVITEAGNNSKVVALVYIAAFAPDKGENTIKWVQSAPPAPENGILPPDDKGFVYYDKAKFHGGFAADLSQSEADFMFASQGPTSVQCFVTPITEAAWKTKPSYGIVATEDKSIVPDVERTMYKRAGAKITEIKGSHVIFISQPEAVAKVIIDAANGVK</sequence>
<organism evidence="2 3">
    <name type="scientific">Mucilaginibacter gossypiicola</name>
    <dbReference type="NCBI Taxonomy" id="551995"/>
    <lineage>
        <taxon>Bacteria</taxon>
        <taxon>Pseudomonadati</taxon>
        <taxon>Bacteroidota</taxon>
        <taxon>Sphingobacteriia</taxon>
        <taxon>Sphingobacteriales</taxon>
        <taxon>Sphingobacteriaceae</taxon>
        <taxon>Mucilaginibacter</taxon>
    </lineage>
</organism>
<dbReference type="Pfam" id="PF12697">
    <property type="entry name" value="Abhydrolase_6"/>
    <property type="match status" value="1"/>
</dbReference>
<accession>A0A1H8S8F6</accession>
<keyword evidence="3" id="KW-1185">Reference proteome</keyword>
<feature type="domain" description="AB hydrolase-1" evidence="1">
    <location>
        <begin position="67"/>
        <end position="279"/>
    </location>
</feature>
<dbReference type="AlphaFoldDB" id="A0A1H8S8F6"/>
<dbReference type="Gene3D" id="3.40.50.1820">
    <property type="entry name" value="alpha/beta hydrolase"/>
    <property type="match status" value="1"/>
</dbReference>
<name>A0A1H8S8F6_9SPHI</name>
<gene>
    <name evidence="2" type="ORF">SAMN05192574_11253</name>
</gene>
<evidence type="ECO:0000259" key="1">
    <source>
        <dbReference type="Pfam" id="PF12697"/>
    </source>
</evidence>
<protein>
    <submittedName>
        <fullName evidence="2">Pimeloyl-ACP methyl ester carboxylesterase</fullName>
    </submittedName>
</protein>